<proteinExistence type="predicted"/>
<dbReference type="EMBL" id="CAJOBH010234388">
    <property type="protein sequence ID" value="CAF5084295.1"/>
    <property type="molecule type" value="Genomic_DNA"/>
</dbReference>
<name>A0A8S3ET98_9BILA</name>
<evidence type="ECO:0000313" key="2">
    <source>
        <dbReference type="Proteomes" id="UP000681967"/>
    </source>
</evidence>
<dbReference type="Proteomes" id="UP000681967">
    <property type="component" value="Unassembled WGS sequence"/>
</dbReference>
<feature type="non-terminal residue" evidence="1">
    <location>
        <position position="14"/>
    </location>
</feature>
<sequence length="14" mass="1592">MDYPPSFGDPNSHQ</sequence>
<gene>
    <name evidence="1" type="ORF">BYL167_LOCUS62327</name>
</gene>
<comment type="caution">
    <text evidence="1">The sequence shown here is derived from an EMBL/GenBank/DDBJ whole genome shotgun (WGS) entry which is preliminary data.</text>
</comment>
<organism evidence="1 2">
    <name type="scientific">Rotaria magnacalcarata</name>
    <dbReference type="NCBI Taxonomy" id="392030"/>
    <lineage>
        <taxon>Eukaryota</taxon>
        <taxon>Metazoa</taxon>
        <taxon>Spiralia</taxon>
        <taxon>Gnathifera</taxon>
        <taxon>Rotifera</taxon>
        <taxon>Eurotatoria</taxon>
        <taxon>Bdelloidea</taxon>
        <taxon>Philodinida</taxon>
        <taxon>Philodinidae</taxon>
        <taxon>Rotaria</taxon>
    </lineage>
</organism>
<accession>A0A8S3ET98</accession>
<evidence type="ECO:0000313" key="1">
    <source>
        <dbReference type="EMBL" id="CAF5084295.1"/>
    </source>
</evidence>
<reference evidence="1" key="1">
    <citation type="submission" date="2021-02" db="EMBL/GenBank/DDBJ databases">
        <authorList>
            <person name="Nowell W R."/>
        </authorList>
    </citation>
    <scope>NUCLEOTIDE SEQUENCE</scope>
</reference>
<protein>
    <submittedName>
        <fullName evidence="1">Uncharacterized protein</fullName>
    </submittedName>
</protein>